<reference evidence="1 2" key="1">
    <citation type="submission" date="2020-08" db="EMBL/GenBank/DDBJ databases">
        <title>Genomic Encyclopedia of Type Strains, Phase III (KMG-III): the genomes of soil and plant-associated and newly described type strains.</title>
        <authorList>
            <person name="Whitman W."/>
        </authorList>
    </citation>
    <scope>NUCLEOTIDE SEQUENCE [LARGE SCALE GENOMIC DNA]</scope>
    <source>
        <strain evidence="1 2">CECT 8234</strain>
    </source>
</reference>
<name>A0A7W5GDV8_9BACL</name>
<keyword evidence="2" id="KW-1185">Reference proteome</keyword>
<evidence type="ECO:0000313" key="2">
    <source>
        <dbReference type="Proteomes" id="UP000518605"/>
    </source>
</evidence>
<dbReference type="Proteomes" id="UP000518605">
    <property type="component" value="Unassembled WGS sequence"/>
</dbReference>
<dbReference type="AlphaFoldDB" id="A0A7W5GDV8"/>
<comment type="caution">
    <text evidence="1">The sequence shown here is derived from an EMBL/GenBank/DDBJ whole genome shotgun (WGS) entry which is preliminary data.</text>
</comment>
<dbReference type="EMBL" id="JACHXW010000030">
    <property type="protein sequence ID" value="MBB3155873.1"/>
    <property type="molecule type" value="Genomic_DNA"/>
</dbReference>
<sequence length="118" mass="13041">MLRAKSYFIWFRHADDSRRSARRLNDLIGKTAVVTDGYSGMKGIVLHHLELSDIVSIGAFPVRFIVSGRLRHILVKNAGIVATPLTRDLTVIESQIAANLHGNLLIDCSTIACPSRCK</sequence>
<organism evidence="1 2">
    <name type="scientific">Paenibacillus endophyticus</name>
    <dbReference type="NCBI Taxonomy" id="1294268"/>
    <lineage>
        <taxon>Bacteria</taxon>
        <taxon>Bacillati</taxon>
        <taxon>Bacillota</taxon>
        <taxon>Bacilli</taxon>
        <taxon>Bacillales</taxon>
        <taxon>Paenibacillaceae</taxon>
        <taxon>Paenibacillus</taxon>
    </lineage>
</organism>
<evidence type="ECO:0000313" key="1">
    <source>
        <dbReference type="EMBL" id="MBB3155873.1"/>
    </source>
</evidence>
<dbReference type="RefSeq" id="WP_183570904.1">
    <property type="nucleotide sequence ID" value="NZ_CBCSLB010000031.1"/>
</dbReference>
<gene>
    <name evidence="1" type="ORF">FHS16_005989</name>
</gene>
<proteinExistence type="predicted"/>
<accession>A0A7W5GDV8</accession>
<protein>
    <submittedName>
        <fullName evidence="1">NAD(P)-dependent dehydrogenase (Short-subunit alcohol dehydrogenase family)</fullName>
    </submittedName>
</protein>